<accession>A0A383C124</accession>
<name>A0A383C124_9ZZZZ</name>
<organism evidence="1">
    <name type="scientific">marine metagenome</name>
    <dbReference type="NCBI Taxonomy" id="408172"/>
    <lineage>
        <taxon>unclassified sequences</taxon>
        <taxon>metagenomes</taxon>
        <taxon>ecological metagenomes</taxon>
    </lineage>
</organism>
<feature type="non-terminal residue" evidence="1">
    <location>
        <position position="1"/>
    </location>
</feature>
<evidence type="ECO:0008006" key="2">
    <source>
        <dbReference type="Google" id="ProtNLM"/>
    </source>
</evidence>
<proteinExistence type="predicted"/>
<protein>
    <recommendedName>
        <fullName evidence="2">Nucleotide-diphospho-sugar transferase domain-containing protein</fullName>
    </recommendedName>
</protein>
<sequence length="201" mass="23967">FFLNLFHEQPENKDFINRNLKRQHELAESVYLLNAIRFSYKVFAQNDARKYGDHIFYLDGDISFIKTIPENWYNACLPENVFLTLYERLGHHTEAGFLAFNNKLKNCNNTKISDIFFSIYLNFYNLDSIFSLPSFTDCHALDATRYRMLFLQPYVNEYNEYKEKKLGDSLCYVNRNFVDIMGEDRFTGEYFIHKKGNKKSN</sequence>
<dbReference type="EMBL" id="UINC01204934">
    <property type="protein sequence ID" value="SVE25884.1"/>
    <property type="molecule type" value="Genomic_DNA"/>
</dbReference>
<reference evidence="1" key="1">
    <citation type="submission" date="2018-05" db="EMBL/GenBank/DDBJ databases">
        <authorList>
            <person name="Lanie J.A."/>
            <person name="Ng W.-L."/>
            <person name="Kazmierczak K.M."/>
            <person name="Andrzejewski T.M."/>
            <person name="Davidsen T.M."/>
            <person name="Wayne K.J."/>
            <person name="Tettelin H."/>
            <person name="Glass J.I."/>
            <person name="Rusch D."/>
            <person name="Podicherti R."/>
            <person name="Tsui H.-C.T."/>
            <person name="Winkler M.E."/>
        </authorList>
    </citation>
    <scope>NUCLEOTIDE SEQUENCE</scope>
</reference>
<gene>
    <name evidence="1" type="ORF">METZ01_LOCUS478738</name>
</gene>
<dbReference type="AlphaFoldDB" id="A0A383C124"/>
<evidence type="ECO:0000313" key="1">
    <source>
        <dbReference type="EMBL" id="SVE25884.1"/>
    </source>
</evidence>